<evidence type="ECO:0000313" key="2">
    <source>
        <dbReference type="EMBL" id="GMN90155.1"/>
    </source>
</evidence>
<comment type="caution">
    <text evidence="2">The sequence shown here is derived from an EMBL/GenBank/DDBJ whole genome shotgun (WGS) entry which is preliminary data.</text>
</comment>
<organism evidence="2 3">
    <name type="scientific">Francisella sciaenopsi</name>
    <dbReference type="NCBI Taxonomy" id="3055034"/>
    <lineage>
        <taxon>Bacteria</taxon>
        <taxon>Pseudomonadati</taxon>
        <taxon>Pseudomonadota</taxon>
        <taxon>Gammaproteobacteria</taxon>
        <taxon>Thiotrichales</taxon>
        <taxon>Francisellaceae</taxon>
        <taxon>Francisella</taxon>
    </lineage>
</organism>
<dbReference type="InterPro" id="IPR051411">
    <property type="entry name" value="Polyketide_trans_af380"/>
</dbReference>
<dbReference type="GO" id="GO:0016787">
    <property type="term" value="F:hydrolase activity"/>
    <property type="evidence" value="ECO:0007669"/>
    <property type="project" value="UniProtKB-KW"/>
</dbReference>
<evidence type="ECO:0000313" key="3">
    <source>
        <dbReference type="Proteomes" id="UP001628164"/>
    </source>
</evidence>
<accession>A0ABQ6PGU1</accession>
<dbReference type="InterPro" id="IPR022742">
    <property type="entry name" value="Hydrolase_4"/>
</dbReference>
<dbReference type="Pfam" id="PF12146">
    <property type="entry name" value="Hydrolase_4"/>
    <property type="match status" value="1"/>
</dbReference>
<dbReference type="Gene3D" id="3.40.50.1820">
    <property type="entry name" value="alpha/beta hydrolase"/>
    <property type="match status" value="1"/>
</dbReference>
<protein>
    <submittedName>
        <fullName evidence="2">Alpha/beta hydrolase</fullName>
    </submittedName>
</protein>
<dbReference type="PANTHER" id="PTHR47751:SF2">
    <property type="entry name" value="DLTD N-TERMINAL DOMAIN PROTEIN (AFU_ORTHOLOGUE AFUA_8G00380)-RELATED"/>
    <property type="match status" value="1"/>
</dbReference>
<dbReference type="PANTHER" id="PTHR47751">
    <property type="entry name" value="SUPERFAMILY HYDROLASE, PUTATIVE (AFU_ORTHOLOGUE AFUA_2G16580)-RELATED"/>
    <property type="match status" value="1"/>
</dbReference>
<dbReference type="InterPro" id="IPR000073">
    <property type="entry name" value="AB_hydrolase_1"/>
</dbReference>
<keyword evidence="3" id="KW-1185">Reference proteome</keyword>
<reference evidence="2 3" key="1">
    <citation type="journal article" date="2024" name="Dis. Aquat. Organ.">
        <title>Francisella sciaenopsi sp. nov. isolated from diseased red drum Sciaenops ocellatus in Florida, USA.</title>
        <authorList>
            <person name="Kawahara M."/>
            <person name="Cody T.T."/>
            <person name="Yanong R.P.E."/>
            <person name="Henderson E."/>
            <person name="Yazdi Z."/>
            <person name="Soto E."/>
        </authorList>
    </citation>
    <scope>NUCLEOTIDE SEQUENCE [LARGE SCALE GENOMIC DNA]</scope>
    <source>
        <strain evidence="2 3">R22-20-7</strain>
    </source>
</reference>
<feature type="domain" description="Serine aminopeptidase S33" evidence="1">
    <location>
        <begin position="31"/>
        <end position="262"/>
    </location>
</feature>
<dbReference type="SUPFAM" id="SSF53474">
    <property type="entry name" value="alpha/beta-Hydrolases"/>
    <property type="match status" value="1"/>
</dbReference>
<gene>
    <name evidence="2" type="ORF">fsci_16430</name>
</gene>
<dbReference type="RefSeq" id="WP_407877872.1">
    <property type="nucleotide sequence ID" value="NZ_BTHG01000007.1"/>
</dbReference>
<dbReference type="Gene3D" id="1.10.10.800">
    <property type="match status" value="1"/>
</dbReference>
<evidence type="ECO:0000259" key="1">
    <source>
        <dbReference type="Pfam" id="PF12146"/>
    </source>
</evidence>
<keyword evidence="2" id="KW-0378">Hydrolase</keyword>
<sequence length="288" mass="32760">MKRKACFYSDGNKISAEIYFPNNISKEGAPAIVMCHGFAEIKEHKLPPIAEFFSSNGYIVATFDHRGFGESEGIKSYLVPQEQVNDIRNMITYLQTLPEVNHERIGLWGSSFGGANSIVTTGIDKRVKCLCAQVTFGNGERVFKKVKDEKKLQMFNEMVSKASRLAVLENSLLRISANQILADKQSIDFYNSEVVNFPHFDVDIPLLSIEKITEYFPEDYVSKIKIPIFIVSAKNDTVVPVQESEILFEKANEPKQYHCVDTGHYDVYVGDCLKEISNKQLEWFNKYL</sequence>
<proteinExistence type="predicted"/>
<dbReference type="Proteomes" id="UP001628164">
    <property type="component" value="Unassembled WGS sequence"/>
</dbReference>
<dbReference type="PRINTS" id="PR00111">
    <property type="entry name" value="ABHYDROLASE"/>
</dbReference>
<dbReference type="InterPro" id="IPR029058">
    <property type="entry name" value="AB_hydrolase_fold"/>
</dbReference>
<dbReference type="EMBL" id="BTHG01000007">
    <property type="protein sequence ID" value="GMN90155.1"/>
    <property type="molecule type" value="Genomic_DNA"/>
</dbReference>
<name>A0ABQ6PGU1_9GAMM</name>